<evidence type="ECO:0000256" key="2">
    <source>
        <dbReference type="ARBA" id="ARBA00023125"/>
    </source>
</evidence>
<dbReference type="InterPro" id="IPR013096">
    <property type="entry name" value="Cupin_2"/>
</dbReference>
<dbReference type="Pfam" id="PF12833">
    <property type="entry name" value="HTH_18"/>
    <property type="match status" value="1"/>
</dbReference>
<dbReference type="Pfam" id="PF07883">
    <property type="entry name" value="Cupin_2"/>
    <property type="match status" value="1"/>
</dbReference>
<accession>A0A6M8ULG8</accession>
<dbReference type="PANTHER" id="PTHR11019">
    <property type="entry name" value="HTH-TYPE TRANSCRIPTIONAL REGULATOR NIMR"/>
    <property type="match status" value="1"/>
</dbReference>
<dbReference type="InterPro" id="IPR011051">
    <property type="entry name" value="RmlC_Cupin_sf"/>
</dbReference>
<reference evidence="5 6" key="1">
    <citation type="submission" date="2020-06" db="EMBL/GenBank/DDBJ databases">
        <title>Genome sequence of Paramixta manurensis strain PD-1.</title>
        <authorList>
            <person name="Lee C.W."/>
            <person name="Kim J."/>
        </authorList>
    </citation>
    <scope>NUCLEOTIDE SEQUENCE [LARGE SCALE GENOMIC DNA]</scope>
    <source>
        <strain evidence="5 6">PD-1</strain>
    </source>
</reference>
<proteinExistence type="predicted"/>
<keyword evidence="1" id="KW-0805">Transcription regulation</keyword>
<dbReference type="GO" id="GO:0043565">
    <property type="term" value="F:sequence-specific DNA binding"/>
    <property type="evidence" value="ECO:0007669"/>
    <property type="project" value="InterPro"/>
</dbReference>
<dbReference type="PRINTS" id="PR00032">
    <property type="entry name" value="HTHARAC"/>
</dbReference>
<evidence type="ECO:0000313" key="6">
    <source>
        <dbReference type="Proteomes" id="UP000505325"/>
    </source>
</evidence>
<keyword evidence="2" id="KW-0238">DNA-binding</keyword>
<protein>
    <submittedName>
        <fullName evidence="5">AraC family transcriptional regulator</fullName>
    </submittedName>
</protein>
<dbReference type="PROSITE" id="PS01124">
    <property type="entry name" value="HTH_ARAC_FAMILY_2"/>
    <property type="match status" value="1"/>
</dbReference>
<dbReference type="PROSITE" id="PS00041">
    <property type="entry name" value="HTH_ARAC_FAMILY_1"/>
    <property type="match status" value="1"/>
</dbReference>
<evidence type="ECO:0000313" key="5">
    <source>
        <dbReference type="EMBL" id="QKJ87712.1"/>
    </source>
</evidence>
<evidence type="ECO:0000256" key="1">
    <source>
        <dbReference type="ARBA" id="ARBA00023015"/>
    </source>
</evidence>
<dbReference type="Gene3D" id="1.10.10.60">
    <property type="entry name" value="Homeodomain-like"/>
    <property type="match status" value="2"/>
</dbReference>
<dbReference type="SMART" id="SM00342">
    <property type="entry name" value="HTH_ARAC"/>
    <property type="match status" value="1"/>
</dbReference>
<name>A0A6M8ULG8_9GAMM</name>
<dbReference type="InterPro" id="IPR020449">
    <property type="entry name" value="Tscrpt_reg_AraC-type_HTH"/>
</dbReference>
<evidence type="ECO:0000256" key="3">
    <source>
        <dbReference type="ARBA" id="ARBA00023163"/>
    </source>
</evidence>
<dbReference type="InterPro" id="IPR018062">
    <property type="entry name" value="HTH_AraC-typ_CS"/>
</dbReference>
<dbReference type="SUPFAM" id="SSF51182">
    <property type="entry name" value="RmlC-like cupins"/>
    <property type="match status" value="1"/>
</dbReference>
<feature type="domain" description="HTH araC/xylS-type" evidence="4">
    <location>
        <begin position="170"/>
        <end position="267"/>
    </location>
</feature>
<dbReference type="GO" id="GO:0003700">
    <property type="term" value="F:DNA-binding transcription factor activity"/>
    <property type="evidence" value="ECO:0007669"/>
    <property type="project" value="InterPro"/>
</dbReference>
<keyword evidence="6" id="KW-1185">Reference proteome</keyword>
<dbReference type="EMBL" id="CP054212">
    <property type="protein sequence ID" value="QKJ87712.1"/>
    <property type="molecule type" value="Genomic_DNA"/>
</dbReference>
<evidence type="ECO:0000259" key="4">
    <source>
        <dbReference type="PROSITE" id="PS01124"/>
    </source>
</evidence>
<organism evidence="5 6">
    <name type="scientific">Paramixta manurensis</name>
    <dbReference type="NCBI Taxonomy" id="2740817"/>
    <lineage>
        <taxon>Bacteria</taxon>
        <taxon>Pseudomonadati</taxon>
        <taxon>Pseudomonadota</taxon>
        <taxon>Gammaproteobacteria</taxon>
        <taxon>Enterobacterales</taxon>
        <taxon>Erwiniaceae</taxon>
        <taxon>Paramixta</taxon>
    </lineage>
</organism>
<dbReference type="InterPro" id="IPR009057">
    <property type="entry name" value="Homeodomain-like_sf"/>
</dbReference>
<dbReference type="AlphaFoldDB" id="A0A6M8ULG8"/>
<dbReference type="RefSeq" id="WP_173634637.1">
    <property type="nucleotide sequence ID" value="NZ_CP054212.1"/>
</dbReference>
<dbReference type="KEGG" id="pmak:PMPD1_2775"/>
<dbReference type="PANTHER" id="PTHR11019:SF199">
    <property type="entry name" value="HTH-TYPE TRANSCRIPTIONAL REGULATOR NIMR"/>
    <property type="match status" value="1"/>
</dbReference>
<dbReference type="InterPro" id="IPR014710">
    <property type="entry name" value="RmlC-like_jellyroll"/>
</dbReference>
<keyword evidence="3" id="KW-0804">Transcription</keyword>
<dbReference type="SUPFAM" id="SSF46689">
    <property type="entry name" value="Homeodomain-like"/>
    <property type="match status" value="1"/>
</dbReference>
<dbReference type="Gene3D" id="2.60.120.10">
    <property type="entry name" value="Jelly Rolls"/>
    <property type="match status" value="1"/>
</dbReference>
<dbReference type="InterPro" id="IPR018060">
    <property type="entry name" value="HTH_AraC"/>
</dbReference>
<sequence length="273" mass="31034">MAHKKTRTPVEPESALMVPSDTESDFWVTEKQHPGGTHIIPHQHAHFAQLIFVISGCATFYFRDRVIIASQDQAVFIPCNQEHSIDITRHTALRTLSIFSPDDYHDHGDQPYRFQVGALLKALSDAVCLMTRGKPSNEKEQRLYHVLIDQLNQPHHPEIALPLPADPRVKKAIYLLANPDYLSCRMRQLCQQIGVGERTLTRLFIVSTGMTFTEYKRKIQIEQAISLLKEGHSVVDVALKVGYETQSGFIYAFKNHTGVSPLKFKKSDRHHAN</sequence>
<dbReference type="Proteomes" id="UP000505325">
    <property type="component" value="Chromosome"/>
</dbReference>
<gene>
    <name evidence="5" type="ORF">PMPD1_2775</name>
</gene>